<dbReference type="AlphaFoldDB" id="A0A3S3UV04"/>
<evidence type="ECO:0000313" key="2">
    <source>
        <dbReference type="Proteomes" id="UP000286701"/>
    </source>
</evidence>
<accession>A0A3S3UV04</accession>
<reference evidence="1 2" key="1">
    <citation type="submission" date="2019-01" db="EMBL/GenBank/DDBJ databases">
        <title>Mucilaginibacter antarcticum sp. nov., isolated from antarctic soil.</title>
        <authorList>
            <person name="Yan Y.-Q."/>
            <person name="Du Z.-J."/>
        </authorList>
    </citation>
    <scope>NUCLEOTIDE SEQUENCE [LARGE SCALE GENOMIC DNA]</scope>
    <source>
        <strain evidence="1 2">F01003</strain>
    </source>
</reference>
<gene>
    <name evidence="1" type="ORF">EPL05_14425</name>
</gene>
<dbReference type="OrthoDB" id="1263739at2"/>
<dbReference type="Proteomes" id="UP000286701">
    <property type="component" value="Unassembled WGS sequence"/>
</dbReference>
<sequence length="78" mass="8881">METSPTFEIILSDITMVVTSHIVANDEVFRIEFSDKRPALVVHEALGGNRPFWTSIPQGRQKEAEFFGARIAEYLKNK</sequence>
<organism evidence="1 2">
    <name type="scientific">Mucilaginibacter gilvus</name>
    <dbReference type="NCBI Taxonomy" id="2305909"/>
    <lineage>
        <taxon>Bacteria</taxon>
        <taxon>Pseudomonadati</taxon>
        <taxon>Bacteroidota</taxon>
        <taxon>Sphingobacteriia</taxon>
        <taxon>Sphingobacteriales</taxon>
        <taxon>Sphingobacteriaceae</taxon>
        <taxon>Mucilaginibacter</taxon>
    </lineage>
</organism>
<keyword evidence="2" id="KW-1185">Reference proteome</keyword>
<dbReference type="RefSeq" id="WP_128534671.1">
    <property type="nucleotide sequence ID" value="NZ_SBIW01000006.1"/>
</dbReference>
<dbReference type="EMBL" id="SBIW01000006">
    <property type="protein sequence ID" value="RWY51253.1"/>
    <property type="molecule type" value="Genomic_DNA"/>
</dbReference>
<comment type="caution">
    <text evidence="1">The sequence shown here is derived from an EMBL/GenBank/DDBJ whole genome shotgun (WGS) entry which is preliminary data.</text>
</comment>
<name>A0A3S3UV04_9SPHI</name>
<protein>
    <submittedName>
        <fullName evidence="1">Uncharacterized protein</fullName>
    </submittedName>
</protein>
<evidence type="ECO:0000313" key="1">
    <source>
        <dbReference type="EMBL" id="RWY51253.1"/>
    </source>
</evidence>
<proteinExistence type="predicted"/>